<gene>
    <name evidence="1" type="ORF">C7B77_07585</name>
</gene>
<dbReference type="RefSeq" id="WP_106302329.1">
    <property type="nucleotide sequence ID" value="NZ_PVWO01000067.1"/>
</dbReference>
<evidence type="ECO:0000313" key="2">
    <source>
        <dbReference type="Proteomes" id="UP000238937"/>
    </source>
</evidence>
<dbReference type="InterPro" id="IPR054274">
    <property type="entry name" value="DUF7005"/>
</dbReference>
<accession>A0A2T1GIT8</accession>
<dbReference type="AlphaFoldDB" id="A0A2T1GIT8"/>
<name>A0A2T1GIT8_9CYAN</name>
<dbReference type="OrthoDB" id="2023498at2"/>
<reference evidence="1 2" key="1">
    <citation type="submission" date="2018-03" db="EMBL/GenBank/DDBJ databases">
        <title>The ancient ancestry and fast evolution of plastids.</title>
        <authorList>
            <person name="Moore K.R."/>
            <person name="Magnabosco C."/>
            <person name="Momper L."/>
            <person name="Gold D.A."/>
            <person name="Bosak T."/>
            <person name="Fournier G.P."/>
        </authorList>
    </citation>
    <scope>NUCLEOTIDE SEQUENCE [LARGE SCALE GENOMIC DNA]</scope>
    <source>
        <strain evidence="1 2">CCALA 037</strain>
    </source>
</reference>
<protein>
    <submittedName>
        <fullName evidence="1">Uncharacterized protein</fullName>
    </submittedName>
</protein>
<dbReference type="Proteomes" id="UP000238937">
    <property type="component" value="Unassembled WGS sequence"/>
</dbReference>
<sequence>MSYLQFWTETLGAYGASESETLELLTYNQNIFDPSLLTHLDEPQPELYLATWAEYVQAAANIGADAALKPHLVQFQFPILAGISTTPEYRAATRKGESTAAMATAVGLTLLEPERLQLDLHPTLAGEIPVLVAGNRADFVSLVQALTRRNEPEPIPDSMGACIVSGYNNWHRVRQYQQQWLEQNAQGDWAVEFQELIKRPELYRDRFILLSRGAYSNVAASELGLGAEEWIELSGKIRREHESTHYITRRWFGSMRNNILDEIIADYRGIVAANGEYRADWFLRFVGLEAFPNYRAGGRLENYRGEPPLSPGAFIVLQRLVKAAAENLERFDRKFGQSARTRESEIAILIALTTLRLEELASERGVELIETATIASDSRSNSLDNP</sequence>
<keyword evidence="2" id="KW-1185">Reference proteome</keyword>
<dbReference type="Pfam" id="PF22541">
    <property type="entry name" value="DUF7005"/>
    <property type="match status" value="1"/>
</dbReference>
<proteinExistence type="predicted"/>
<dbReference type="EMBL" id="PVWO01000067">
    <property type="protein sequence ID" value="PSB57666.1"/>
    <property type="molecule type" value="Genomic_DNA"/>
</dbReference>
<organism evidence="1 2">
    <name type="scientific">Chamaesiphon polymorphus CCALA 037</name>
    <dbReference type="NCBI Taxonomy" id="2107692"/>
    <lineage>
        <taxon>Bacteria</taxon>
        <taxon>Bacillati</taxon>
        <taxon>Cyanobacteriota</taxon>
        <taxon>Cyanophyceae</taxon>
        <taxon>Gomontiellales</taxon>
        <taxon>Chamaesiphonaceae</taxon>
        <taxon>Chamaesiphon</taxon>
    </lineage>
</organism>
<evidence type="ECO:0000313" key="1">
    <source>
        <dbReference type="EMBL" id="PSB57666.1"/>
    </source>
</evidence>
<comment type="caution">
    <text evidence="1">The sequence shown here is derived from an EMBL/GenBank/DDBJ whole genome shotgun (WGS) entry which is preliminary data.</text>
</comment>